<dbReference type="AlphaFoldDB" id="A0A7W3Y345"/>
<keyword evidence="3" id="KW-1185">Reference proteome</keyword>
<name>A0A7W3Y345_9ACTN</name>
<dbReference type="RefSeq" id="WP_182607355.1">
    <property type="nucleotide sequence ID" value="NZ_VKHT01000666.1"/>
</dbReference>
<evidence type="ECO:0000259" key="1">
    <source>
        <dbReference type="Pfam" id="PF04149"/>
    </source>
</evidence>
<feature type="domain" description="DUF397" evidence="1">
    <location>
        <begin position="5"/>
        <end position="56"/>
    </location>
</feature>
<evidence type="ECO:0000313" key="3">
    <source>
        <dbReference type="Proteomes" id="UP000538929"/>
    </source>
</evidence>
<gene>
    <name evidence="2" type="ORF">FNQ90_17945</name>
</gene>
<organism evidence="2 3">
    <name type="scientific">Streptomyces alkaliphilus</name>
    <dbReference type="NCBI Taxonomy" id="1472722"/>
    <lineage>
        <taxon>Bacteria</taxon>
        <taxon>Bacillati</taxon>
        <taxon>Actinomycetota</taxon>
        <taxon>Actinomycetes</taxon>
        <taxon>Kitasatosporales</taxon>
        <taxon>Streptomycetaceae</taxon>
        <taxon>Streptomyces</taxon>
    </lineage>
</organism>
<dbReference type="EMBL" id="VKHT01000666">
    <property type="protein sequence ID" value="MBB0245937.1"/>
    <property type="molecule type" value="Genomic_DNA"/>
</dbReference>
<proteinExistence type="predicted"/>
<sequence>MAENTWRKSTYSGGSENACLEVRDGVPGVVPVRDSKASSGPVLAVPETAWAAFVRHLGRTG</sequence>
<reference evidence="3" key="1">
    <citation type="submission" date="2019-10" db="EMBL/GenBank/DDBJ databases">
        <title>Streptomyces sp. nov., a novel actinobacterium isolated from alkaline environment.</title>
        <authorList>
            <person name="Golinska P."/>
        </authorList>
    </citation>
    <scope>NUCLEOTIDE SEQUENCE [LARGE SCALE GENOMIC DNA]</scope>
    <source>
        <strain evidence="3">DSM 42118</strain>
    </source>
</reference>
<protein>
    <submittedName>
        <fullName evidence="2">DUF397 domain-containing protein</fullName>
    </submittedName>
</protein>
<accession>A0A7W3Y345</accession>
<comment type="caution">
    <text evidence="2">The sequence shown here is derived from an EMBL/GenBank/DDBJ whole genome shotgun (WGS) entry which is preliminary data.</text>
</comment>
<dbReference type="InterPro" id="IPR007278">
    <property type="entry name" value="DUF397"/>
</dbReference>
<evidence type="ECO:0000313" key="2">
    <source>
        <dbReference type="EMBL" id="MBB0245937.1"/>
    </source>
</evidence>
<dbReference type="Proteomes" id="UP000538929">
    <property type="component" value="Unassembled WGS sequence"/>
</dbReference>
<dbReference type="Pfam" id="PF04149">
    <property type="entry name" value="DUF397"/>
    <property type="match status" value="1"/>
</dbReference>